<protein>
    <submittedName>
        <fullName evidence="1">Uncharacterized protein</fullName>
    </submittedName>
</protein>
<gene>
    <name evidence="1" type="ORF">LLUT_LOCUS4107</name>
</gene>
<dbReference type="EMBL" id="CAXHTB010000003">
    <property type="protein sequence ID" value="CAL0303047.1"/>
    <property type="molecule type" value="Genomic_DNA"/>
</dbReference>
<evidence type="ECO:0000313" key="2">
    <source>
        <dbReference type="Proteomes" id="UP001497480"/>
    </source>
</evidence>
<organism evidence="1 2">
    <name type="scientific">Lupinus luteus</name>
    <name type="common">European yellow lupine</name>
    <dbReference type="NCBI Taxonomy" id="3873"/>
    <lineage>
        <taxon>Eukaryota</taxon>
        <taxon>Viridiplantae</taxon>
        <taxon>Streptophyta</taxon>
        <taxon>Embryophyta</taxon>
        <taxon>Tracheophyta</taxon>
        <taxon>Spermatophyta</taxon>
        <taxon>Magnoliopsida</taxon>
        <taxon>eudicotyledons</taxon>
        <taxon>Gunneridae</taxon>
        <taxon>Pentapetalae</taxon>
        <taxon>rosids</taxon>
        <taxon>fabids</taxon>
        <taxon>Fabales</taxon>
        <taxon>Fabaceae</taxon>
        <taxon>Papilionoideae</taxon>
        <taxon>50 kb inversion clade</taxon>
        <taxon>genistoids sensu lato</taxon>
        <taxon>core genistoids</taxon>
        <taxon>Genisteae</taxon>
        <taxon>Lupinus</taxon>
    </lineage>
</organism>
<reference evidence="1 2" key="1">
    <citation type="submission" date="2024-03" db="EMBL/GenBank/DDBJ databases">
        <authorList>
            <person name="Martinez-Hernandez J."/>
        </authorList>
    </citation>
    <scope>NUCLEOTIDE SEQUENCE [LARGE SCALE GENOMIC DNA]</scope>
</reference>
<sequence>MRLPKPWLHQSCQLWAYVSLELPTHHRLWHLARHDSARHRGSHQLGLTLHCGYLGGHGLSFLVRDWEGGALKDEKLTRAEMSSCIEHSNIENER</sequence>
<proteinExistence type="predicted"/>
<dbReference type="Proteomes" id="UP001497480">
    <property type="component" value="Unassembled WGS sequence"/>
</dbReference>
<evidence type="ECO:0000313" key="1">
    <source>
        <dbReference type="EMBL" id="CAL0303047.1"/>
    </source>
</evidence>
<name>A0AAV1W1Q0_LUPLU</name>
<accession>A0AAV1W1Q0</accession>
<dbReference type="AlphaFoldDB" id="A0AAV1W1Q0"/>
<keyword evidence="2" id="KW-1185">Reference proteome</keyword>
<comment type="caution">
    <text evidence="1">The sequence shown here is derived from an EMBL/GenBank/DDBJ whole genome shotgun (WGS) entry which is preliminary data.</text>
</comment>